<dbReference type="Proteomes" id="UP000193827">
    <property type="component" value="Unassembled WGS sequence"/>
</dbReference>
<dbReference type="EMBL" id="FWFL01000011">
    <property type="protein sequence ID" value="SLN63730.1"/>
    <property type="molecule type" value="Genomic_DNA"/>
</dbReference>
<gene>
    <name evidence="1" type="ORF">PEL8287_03488</name>
</gene>
<dbReference type="CDD" id="cd02440">
    <property type="entry name" value="AdoMet_MTases"/>
    <property type="match status" value="1"/>
</dbReference>
<sequence>MAEYELNGVLLSVPDEMINPRIAAKLANAGYEAHEAQAAQMRLRPGQRVLELGSGLGYIASICAAVTGPENVVTVEANPELLAVIRANLDQNGFGQVTLLHGAVAEMKDATQEIEFEKKKTFWASSIADVSANPDLVVSVPFLRLSDLLAEYRPHMVIMDIEGAEQYLFDARWPRFVRSVMMELHPGRYPDTTIKRIVDCMSASGLTYDPGPSRGRILAFRRVRNE</sequence>
<keyword evidence="1" id="KW-0489">Methyltransferase</keyword>
<dbReference type="InterPro" id="IPR006342">
    <property type="entry name" value="FkbM_mtfrase"/>
</dbReference>
<dbReference type="Gene3D" id="3.40.50.150">
    <property type="entry name" value="Vaccinia Virus protein VP39"/>
    <property type="match status" value="1"/>
</dbReference>
<dbReference type="GO" id="GO:0032259">
    <property type="term" value="P:methylation"/>
    <property type="evidence" value="ECO:0007669"/>
    <property type="project" value="UniProtKB-KW"/>
</dbReference>
<dbReference type="SUPFAM" id="SSF53335">
    <property type="entry name" value="S-adenosyl-L-methionine-dependent methyltransferases"/>
    <property type="match status" value="1"/>
</dbReference>
<accession>A0A1Y5TJZ2</accession>
<dbReference type="RefSeq" id="WP_085893689.1">
    <property type="nucleotide sequence ID" value="NZ_FWFL01000011.1"/>
</dbReference>
<evidence type="ECO:0000313" key="1">
    <source>
        <dbReference type="EMBL" id="SLN63730.1"/>
    </source>
</evidence>
<dbReference type="InterPro" id="IPR029063">
    <property type="entry name" value="SAM-dependent_MTases_sf"/>
</dbReference>
<keyword evidence="2" id="KW-1185">Reference proteome</keyword>
<keyword evidence="1" id="KW-0808">Transferase</keyword>
<reference evidence="1 2" key="1">
    <citation type="submission" date="2017-03" db="EMBL/GenBank/DDBJ databases">
        <authorList>
            <person name="Afonso C.L."/>
            <person name="Miller P.J."/>
            <person name="Scott M.A."/>
            <person name="Spackman E."/>
            <person name="Goraichik I."/>
            <person name="Dimitrov K.M."/>
            <person name="Suarez D.L."/>
            <person name="Swayne D.E."/>
        </authorList>
    </citation>
    <scope>NUCLEOTIDE SEQUENCE [LARGE SCALE GENOMIC DNA]</scope>
    <source>
        <strain evidence="1 2">CECT 8287</strain>
    </source>
</reference>
<evidence type="ECO:0000313" key="2">
    <source>
        <dbReference type="Proteomes" id="UP000193827"/>
    </source>
</evidence>
<organism evidence="1 2">
    <name type="scientific">Roseovarius litorisediminis</name>
    <dbReference type="NCBI Taxonomy" id="1312363"/>
    <lineage>
        <taxon>Bacteria</taxon>
        <taxon>Pseudomonadati</taxon>
        <taxon>Pseudomonadota</taxon>
        <taxon>Alphaproteobacteria</taxon>
        <taxon>Rhodobacterales</taxon>
        <taxon>Roseobacteraceae</taxon>
        <taxon>Roseovarius</taxon>
    </lineage>
</organism>
<proteinExistence type="predicted"/>
<dbReference type="NCBIfam" id="TIGR01444">
    <property type="entry name" value="fkbM_fam"/>
    <property type="match status" value="1"/>
</dbReference>
<dbReference type="AlphaFoldDB" id="A0A1Y5TJZ2"/>
<protein>
    <submittedName>
        <fullName evidence="1">Protein-L-isoaspartate O-methyltransferase</fullName>
    </submittedName>
</protein>
<name>A0A1Y5TJZ2_9RHOB</name>
<dbReference type="Pfam" id="PF01135">
    <property type="entry name" value="PCMT"/>
    <property type="match status" value="1"/>
</dbReference>
<dbReference type="OrthoDB" id="456767at2"/>
<dbReference type="GO" id="GO:0008168">
    <property type="term" value="F:methyltransferase activity"/>
    <property type="evidence" value="ECO:0007669"/>
    <property type="project" value="UniProtKB-KW"/>
</dbReference>